<evidence type="ECO:0000256" key="4">
    <source>
        <dbReference type="SAM" id="MobiDB-lite"/>
    </source>
</evidence>
<reference evidence="7" key="1">
    <citation type="submission" date="2015-09" db="EMBL/GenBank/DDBJ databases">
        <authorList>
            <consortium name="Pathogen Informatics"/>
        </authorList>
    </citation>
    <scope>NUCLEOTIDE SEQUENCE [LARGE SCALE GENOMIC DNA]</scope>
    <source>
        <strain evidence="7">Lake Konstanz</strain>
    </source>
</reference>
<dbReference type="InterPro" id="IPR027484">
    <property type="entry name" value="PInositol-4-P-5-kinase_N"/>
</dbReference>
<dbReference type="Pfam" id="PF01504">
    <property type="entry name" value="PIP5K"/>
    <property type="match status" value="2"/>
</dbReference>
<keyword evidence="2 3" id="KW-0067">ATP-binding</keyword>
<dbReference type="SMART" id="SM00330">
    <property type="entry name" value="PIPKc"/>
    <property type="match status" value="1"/>
</dbReference>
<keyword evidence="7" id="KW-1185">Reference proteome</keyword>
<keyword evidence="3" id="KW-0808">Transferase</keyword>
<evidence type="ECO:0000256" key="3">
    <source>
        <dbReference type="PROSITE-ProRule" id="PRU00781"/>
    </source>
</evidence>
<feature type="domain" description="PIPK" evidence="5">
    <location>
        <begin position="487"/>
        <end position="872"/>
    </location>
</feature>
<feature type="region of interest" description="Disordered" evidence="4">
    <location>
        <begin position="228"/>
        <end position="287"/>
    </location>
</feature>
<dbReference type="PANTHER" id="PTHR45748">
    <property type="entry name" value="1-PHOSPHATIDYLINOSITOL 3-PHOSPHATE 5-KINASE-RELATED"/>
    <property type="match status" value="1"/>
</dbReference>
<evidence type="ECO:0000313" key="7">
    <source>
        <dbReference type="Proteomes" id="UP000051952"/>
    </source>
</evidence>
<evidence type="ECO:0000256" key="2">
    <source>
        <dbReference type="ARBA" id="ARBA00022840"/>
    </source>
</evidence>
<dbReference type="InterPro" id="IPR027483">
    <property type="entry name" value="PInositol-4-P-4/5-kinase_C_sf"/>
</dbReference>
<sequence length="954" mass="103678">MKRYRTSLDGAGASLAFPPVLPTVAASPFSNSPPRIGSPDSLINRYEQVAQQFAELHTLEDATKYRTAYLYPLIDEVMADKGTAVSSNGTTQGADVNKKASPIDPQSLQGMRSQHWAYLPNERLSVRVNEPTSIIAAVLQAMQSIATPTVTNTNQHKRSHTRTFSMGAGGLEDMMMNLPTKEALTQPKPSKMAQVMHQLGSAFGATSIAQPSPAATSNVAATNNNNRASSMETHQQRRATTVVPEDVPQRLPLEDPAAPKSVSEQSNADDANPLSHQARSRASSCGTAIGSTAPDVAGSKDGAMVSHSSLLELDLVAANGTSAHSIDSHGGGGREEDPSGRSSISPPVCGKGMNLAMVHHVLGGGGNNSMHGDALPPKTSHSRTESPSTTPTPPIPQGGDEDQFCAVPSLYADAMLGNTTTIEDLLFDMNRGDSPQPHQRCQSAVPSSCVDASHSEVTTDTRTATISPSVNMMENSETMSQTFVRDQFRREDEAIDVLSGKSTQQASSFKYVIRDLVMPAEATKPNNIVVEVMFPHQFAAMRYLYARDLFARESSDENSSSAPQSNGSAATLTEDGIISSLLRCKLYNAQGGKSGAGFFITQDERLMLKKIKLTELRHFVQFAPQYFEHMVQLCMHVQHQKRAQMRRPATACASEGGEGDMHAHDDQAASGGDDPSGELTDCSLGDYSSFSTDEVPPSALSKIFGVFSISFKKTRGPFAQSEVRYYMLTENIMYRRPVELSYDLKGSQLNRHAAEGSHVLLDQDLVRETKKGFFFYCRESSRARVVDALTNDAQRLCAASIMDYSAIVSVDKRSETLAFGVIDYLHPYTGAKVLESKVKGGIENMFGQGRDPTIIDPHHYKQRFLRWMDSYLCGVPDKIAQLKKRAVTVVSPHDEARQVRHRPAAFIPPATSSLPWFLRQRVGVGRYRACADCSQHEPRGECGPLPRLSPTASL</sequence>
<dbReference type="VEuPathDB" id="TriTrypDB:BSAL_82385"/>
<dbReference type="PROSITE" id="PS51455">
    <property type="entry name" value="PIPK"/>
    <property type="match status" value="1"/>
</dbReference>
<dbReference type="InterPro" id="IPR044769">
    <property type="entry name" value="PIKfyve_PIPKc"/>
</dbReference>
<evidence type="ECO:0000259" key="5">
    <source>
        <dbReference type="PROSITE" id="PS51455"/>
    </source>
</evidence>
<gene>
    <name evidence="6" type="ORF">BSAL_82385</name>
</gene>
<dbReference type="GO" id="GO:0010008">
    <property type="term" value="C:endosome membrane"/>
    <property type="evidence" value="ECO:0007669"/>
    <property type="project" value="TreeGrafter"/>
</dbReference>
<dbReference type="PANTHER" id="PTHR45748:SF7">
    <property type="entry name" value="1-PHOSPHATIDYLINOSITOL 3-PHOSPHATE 5-KINASE-RELATED"/>
    <property type="match status" value="1"/>
</dbReference>
<dbReference type="AlphaFoldDB" id="A0A0S4J2Y3"/>
<dbReference type="GO" id="GO:0005524">
    <property type="term" value="F:ATP binding"/>
    <property type="evidence" value="ECO:0007669"/>
    <property type="project" value="UniProtKB-UniRule"/>
</dbReference>
<feature type="compositionally biased region" description="Polar residues" evidence="4">
    <location>
        <begin position="262"/>
        <end position="287"/>
    </location>
</feature>
<dbReference type="InterPro" id="IPR002498">
    <property type="entry name" value="PInositol-4-P-4/5-kinase_core"/>
</dbReference>
<dbReference type="OrthoDB" id="158357at2759"/>
<protein>
    <submittedName>
        <fullName evidence="6">Phosphatidylinositol-4-phosphate 5-kinase, putative</fullName>
    </submittedName>
</protein>
<proteinExistence type="predicted"/>
<evidence type="ECO:0000313" key="6">
    <source>
        <dbReference type="EMBL" id="CUG63864.1"/>
    </source>
</evidence>
<accession>A0A0S4J2Y3</accession>
<dbReference type="SUPFAM" id="SSF56104">
    <property type="entry name" value="SAICAR synthase-like"/>
    <property type="match status" value="2"/>
</dbReference>
<feature type="region of interest" description="Disordered" evidence="4">
    <location>
        <begin position="322"/>
        <end position="403"/>
    </location>
</feature>
<dbReference type="Gene3D" id="3.30.810.10">
    <property type="entry name" value="2-Layer Sandwich"/>
    <property type="match status" value="1"/>
</dbReference>
<dbReference type="GO" id="GO:0000285">
    <property type="term" value="F:1-phosphatidylinositol-3-phosphate 5-kinase activity"/>
    <property type="evidence" value="ECO:0007669"/>
    <property type="project" value="InterPro"/>
</dbReference>
<dbReference type="CDD" id="cd17300">
    <property type="entry name" value="PIPKc_PIKfyve"/>
    <property type="match status" value="1"/>
</dbReference>
<organism evidence="6 7">
    <name type="scientific">Bodo saltans</name>
    <name type="common">Flagellated protozoan</name>
    <dbReference type="NCBI Taxonomy" id="75058"/>
    <lineage>
        <taxon>Eukaryota</taxon>
        <taxon>Discoba</taxon>
        <taxon>Euglenozoa</taxon>
        <taxon>Kinetoplastea</taxon>
        <taxon>Metakinetoplastina</taxon>
        <taxon>Eubodonida</taxon>
        <taxon>Bodonidae</taxon>
        <taxon>Bodo</taxon>
    </lineage>
</organism>
<feature type="region of interest" description="Disordered" evidence="4">
    <location>
        <begin position="646"/>
        <end position="675"/>
    </location>
</feature>
<keyword evidence="3 6" id="KW-0418">Kinase</keyword>
<keyword evidence="1 3" id="KW-0547">Nucleotide-binding</keyword>
<evidence type="ECO:0000256" key="1">
    <source>
        <dbReference type="ARBA" id="ARBA00022741"/>
    </source>
</evidence>
<dbReference type="EMBL" id="CYKH01000907">
    <property type="protein sequence ID" value="CUG63864.1"/>
    <property type="molecule type" value="Genomic_DNA"/>
</dbReference>
<name>A0A0S4J2Y3_BODSA</name>
<dbReference type="Gene3D" id="3.30.800.10">
    <property type="entry name" value="Phosphatidylinositol Phosphate Kinase II Beta"/>
    <property type="match status" value="1"/>
</dbReference>
<dbReference type="Proteomes" id="UP000051952">
    <property type="component" value="Unassembled WGS sequence"/>
</dbReference>
<dbReference type="GO" id="GO:0046854">
    <property type="term" value="P:phosphatidylinositol phosphate biosynthetic process"/>
    <property type="evidence" value="ECO:0007669"/>
    <property type="project" value="TreeGrafter"/>
</dbReference>